<dbReference type="InterPro" id="IPR002355">
    <property type="entry name" value="Cu_oxidase_Cu_BS"/>
</dbReference>
<proteinExistence type="predicted"/>
<organism evidence="6 7">
    <name type="scientific">Rhabdobacter roseus</name>
    <dbReference type="NCBI Taxonomy" id="1655419"/>
    <lineage>
        <taxon>Bacteria</taxon>
        <taxon>Pseudomonadati</taxon>
        <taxon>Bacteroidota</taxon>
        <taxon>Cytophagia</taxon>
        <taxon>Cytophagales</taxon>
        <taxon>Cytophagaceae</taxon>
        <taxon>Rhabdobacter</taxon>
    </lineage>
</organism>
<dbReference type="PROSITE" id="PS51257">
    <property type="entry name" value="PROKAR_LIPOPROTEIN"/>
    <property type="match status" value="1"/>
</dbReference>
<dbReference type="Pfam" id="PF07732">
    <property type="entry name" value="Cu-oxidase_3"/>
    <property type="match status" value="1"/>
</dbReference>
<dbReference type="PANTHER" id="PTHR48267:SF1">
    <property type="entry name" value="BILIRUBIN OXIDASE"/>
    <property type="match status" value="1"/>
</dbReference>
<dbReference type="SUPFAM" id="SSF49503">
    <property type="entry name" value="Cupredoxins"/>
    <property type="match status" value="3"/>
</dbReference>
<dbReference type="InterPro" id="IPR045087">
    <property type="entry name" value="Cu-oxidase_fam"/>
</dbReference>
<evidence type="ECO:0000256" key="2">
    <source>
        <dbReference type="ARBA" id="ARBA00023002"/>
    </source>
</evidence>
<dbReference type="PANTHER" id="PTHR48267">
    <property type="entry name" value="CUPREDOXIN SUPERFAMILY PROTEIN"/>
    <property type="match status" value="1"/>
</dbReference>
<dbReference type="EMBL" id="JACHGF010000013">
    <property type="protein sequence ID" value="MBB5287024.1"/>
    <property type="molecule type" value="Genomic_DNA"/>
</dbReference>
<evidence type="ECO:0000259" key="5">
    <source>
        <dbReference type="Pfam" id="PF07732"/>
    </source>
</evidence>
<keyword evidence="7" id="KW-1185">Reference proteome</keyword>
<dbReference type="GO" id="GO:0016491">
    <property type="term" value="F:oxidoreductase activity"/>
    <property type="evidence" value="ECO:0007669"/>
    <property type="project" value="UniProtKB-KW"/>
</dbReference>
<dbReference type="GO" id="GO:0005507">
    <property type="term" value="F:copper ion binding"/>
    <property type="evidence" value="ECO:0007669"/>
    <property type="project" value="InterPro"/>
</dbReference>
<feature type="domain" description="Plastocyanin-like" evidence="5">
    <location>
        <begin position="70"/>
        <end position="180"/>
    </location>
</feature>
<evidence type="ECO:0000259" key="4">
    <source>
        <dbReference type="Pfam" id="PF07731"/>
    </source>
</evidence>
<dbReference type="RefSeq" id="WP_184178716.1">
    <property type="nucleotide sequence ID" value="NZ_JACHGF010000013.1"/>
</dbReference>
<dbReference type="Pfam" id="PF00394">
    <property type="entry name" value="Cu-oxidase"/>
    <property type="match status" value="1"/>
</dbReference>
<dbReference type="InterPro" id="IPR001117">
    <property type="entry name" value="Cu-oxidase_2nd"/>
</dbReference>
<evidence type="ECO:0000313" key="6">
    <source>
        <dbReference type="EMBL" id="MBB5287024.1"/>
    </source>
</evidence>
<dbReference type="Pfam" id="PF07731">
    <property type="entry name" value="Cu-oxidase_2"/>
    <property type="match status" value="1"/>
</dbReference>
<dbReference type="InterPro" id="IPR008972">
    <property type="entry name" value="Cupredoxin"/>
</dbReference>
<keyword evidence="1" id="KW-0479">Metal-binding</keyword>
<sequence length="494" mass="53379">MNRIEFLKTLGFGAVAVGAGQSLLTGCMNHDMAEMSAVAPTIQEGAFTTPLPLMKTVAEGASLKAGTQTHAIVPGKPASALGYNDSMMGPTFRVERGVPVTIPFTNSLTEETNIHWHGLVVPANMDGHPDQLVKAGQSFAYSFTLDQPAAMAWYHPHPHMQTGKQVYMGLAGLFIVDSPEERALKLPSGEFELPLVIQDKRLSAAGAPVYNPTMPEIMVGYMGDTIVVNGVNAPFHPVATRTYRLRLLNGSNGRIYNLALSNGDAFHVIGSDGGLLPAPERVSSLLLAPGERVDLLVDFSKAALNSEVFLQSSAFSGVGSQGSQTFKLVKFMVNRSEADPFKMPASFPALTTLSPASTAKTRKFAIGDAMHGAGGHSNKKSMAGMHTINGKTYDAARIDESVALNSTEIWEFDNSMGDEPHPMHLHGTLFQVVGRSGGRDSLMAHEKGWKDTVLVMPKETVRVIVRFQRSGKFVFHCHNLEHEDDGMMLNYEVK</sequence>
<dbReference type="Proteomes" id="UP000557307">
    <property type="component" value="Unassembled WGS sequence"/>
</dbReference>
<name>A0A840TUV3_9BACT</name>
<evidence type="ECO:0000256" key="1">
    <source>
        <dbReference type="ARBA" id="ARBA00022723"/>
    </source>
</evidence>
<keyword evidence="2" id="KW-0560">Oxidoreductase</keyword>
<feature type="domain" description="Plastocyanin-like" evidence="4">
    <location>
        <begin position="383"/>
        <end position="493"/>
    </location>
</feature>
<dbReference type="InterPro" id="IPR011707">
    <property type="entry name" value="Cu-oxidase-like_N"/>
</dbReference>
<gene>
    <name evidence="6" type="ORF">HNQ92_005186</name>
</gene>
<dbReference type="AlphaFoldDB" id="A0A840TUV3"/>
<dbReference type="PROSITE" id="PS00080">
    <property type="entry name" value="MULTICOPPER_OXIDASE2"/>
    <property type="match status" value="1"/>
</dbReference>
<evidence type="ECO:0000313" key="7">
    <source>
        <dbReference type="Proteomes" id="UP000557307"/>
    </source>
</evidence>
<evidence type="ECO:0000259" key="3">
    <source>
        <dbReference type="Pfam" id="PF00394"/>
    </source>
</evidence>
<comment type="caution">
    <text evidence="6">The sequence shown here is derived from an EMBL/GenBank/DDBJ whole genome shotgun (WGS) entry which is preliminary data.</text>
</comment>
<dbReference type="Gene3D" id="2.60.40.420">
    <property type="entry name" value="Cupredoxins - blue copper proteins"/>
    <property type="match status" value="3"/>
</dbReference>
<feature type="domain" description="Plastocyanin-like" evidence="3">
    <location>
        <begin position="224"/>
        <end position="302"/>
    </location>
</feature>
<protein>
    <submittedName>
        <fullName evidence="6">FtsP/CotA-like multicopper oxidase with cupredoxin domain</fullName>
    </submittedName>
</protein>
<reference evidence="6 7" key="1">
    <citation type="submission" date="2020-08" db="EMBL/GenBank/DDBJ databases">
        <title>Genomic Encyclopedia of Type Strains, Phase IV (KMG-IV): sequencing the most valuable type-strain genomes for metagenomic binning, comparative biology and taxonomic classification.</title>
        <authorList>
            <person name="Goeker M."/>
        </authorList>
    </citation>
    <scope>NUCLEOTIDE SEQUENCE [LARGE SCALE GENOMIC DNA]</scope>
    <source>
        <strain evidence="6 7">DSM 105074</strain>
    </source>
</reference>
<accession>A0A840TUV3</accession>
<dbReference type="InterPro" id="IPR011706">
    <property type="entry name" value="Cu-oxidase_C"/>
</dbReference>